<feature type="region of interest" description="Disordered" evidence="1">
    <location>
        <begin position="107"/>
        <end position="143"/>
    </location>
</feature>
<feature type="compositionally biased region" description="Basic residues" evidence="1">
    <location>
        <begin position="456"/>
        <end position="465"/>
    </location>
</feature>
<feature type="compositionally biased region" description="Basic residues" evidence="1">
    <location>
        <begin position="418"/>
        <end position="428"/>
    </location>
</feature>
<evidence type="ECO:0000313" key="3">
    <source>
        <dbReference type="Proteomes" id="UP000267029"/>
    </source>
</evidence>
<sequence length="533" mass="56520">MGGKCLIPFRTAQTAAVVSPLRDLTDGSVAKAASKSEFASNVSRFFKSRKLKVTKNPPPPPIRVSKVTTEDSAASEVTGQKSVSSTGNGPFYDDAWDIRLSRLGLQASQAQSIPPPPALPSLKQRQNSGGRGPPDGAAMCESSCSLTSTPSVALSPGFVDAPAPRTTISTFAPSLSLTLNSKHLQHTDSKVAPTASEEAVPPSTESDPPEGVATPTPSSNLNWFPPPPPTPLHLSLHVDDPASSQPRRYHEHRRSFEMDDEQLLTGNDSGDAITLPPLSPSPPQENTCPSGDGRASVSSFLLNLPPPPTVTDLSAEESAHPPVIPPRDPKTSVTTPTEPPVTDLDSHLPTSQPAPLSKQRESSELLKSQQRQQRCGVDGRSVVPWERGAPPTSTAIDLSGSLPQWVPPQHSEASLLHRAPRSIGHRSTKSQSGSDGIGDDRVPRPLSLAASGRSQSQHRGRRHTTHAFGDETVVAGSTPTNGSSDRRAVRMDSDSSVMAAARTMMSAGDVWTTAVSRDGRLRAPCSLQWKGRN</sequence>
<reference evidence="2 3" key="1">
    <citation type="submission" date="2018-10" db="EMBL/GenBank/DDBJ databases">
        <authorList>
            <consortium name="Pathogen Informatics"/>
        </authorList>
    </citation>
    <scope>NUCLEOTIDE SEQUENCE [LARGE SCALE GENOMIC DNA]</scope>
</reference>
<keyword evidence="3" id="KW-1185">Reference proteome</keyword>
<dbReference type="Proteomes" id="UP000267029">
    <property type="component" value="Unassembled WGS sequence"/>
</dbReference>
<name>A0A0R3U7H2_MESCO</name>
<organism evidence="2 3">
    <name type="scientific">Mesocestoides corti</name>
    <name type="common">Flatworm</name>
    <dbReference type="NCBI Taxonomy" id="53468"/>
    <lineage>
        <taxon>Eukaryota</taxon>
        <taxon>Metazoa</taxon>
        <taxon>Spiralia</taxon>
        <taxon>Lophotrochozoa</taxon>
        <taxon>Platyhelminthes</taxon>
        <taxon>Cestoda</taxon>
        <taxon>Eucestoda</taxon>
        <taxon>Cyclophyllidea</taxon>
        <taxon>Mesocestoididae</taxon>
        <taxon>Mesocestoides</taxon>
    </lineage>
</organism>
<evidence type="ECO:0000313" key="2">
    <source>
        <dbReference type="EMBL" id="VDD76770.1"/>
    </source>
</evidence>
<feature type="region of interest" description="Disordered" evidence="1">
    <location>
        <begin position="51"/>
        <end position="88"/>
    </location>
</feature>
<dbReference type="AlphaFoldDB" id="A0A0R3U7H2"/>
<dbReference type="STRING" id="53468.A0A0R3U7H2"/>
<gene>
    <name evidence="2" type="ORF">MCOS_LOCUS2773</name>
</gene>
<feature type="compositionally biased region" description="Low complexity" evidence="1">
    <location>
        <begin position="331"/>
        <end position="342"/>
    </location>
</feature>
<evidence type="ECO:0000256" key="1">
    <source>
        <dbReference type="SAM" id="MobiDB-lite"/>
    </source>
</evidence>
<proteinExistence type="predicted"/>
<feature type="region of interest" description="Disordered" evidence="1">
    <location>
        <begin position="186"/>
        <end position="488"/>
    </location>
</feature>
<dbReference type="OrthoDB" id="6273988at2759"/>
<accession>A0A0R3U7H2</accession>
<dbReference type="EMBL" id="UXSR01000502">
    <property type="protein sequence ID" value="VDD76770.1"/>
    <property type="molecule type" value="Genomic_DNA"/>
</dbReference>
<protein>
    <submittedName>
        <fullName evidence="2">Uncharacterized protein</fullName>
    </submittedName>
</protein>
<feature type="compositionally biased region" description="Polar residues" evidence="1">
    <location>
        <begin position="66"/>
        <end position="88"/>
    </location>
</feature>